<dbReference type="InterPro" id="IPR027271">
    <property type="entry name" value="Acetolactate_synth/TF_NikR_C"/>
</dbReference>
<evidence type="ECO:0000256" key="1">
    <source>
        <dbReference type="SAM" id="Coils"/>
    </source>
</evidence>
<reference evidence="2 3" key="1">
    <citation type="submission" date="2023-03" db="EMBL/GenBank/DDBJ databases">
        <title>Novel Species.</title>
        <authorList>
            <person name="Ma S."/>
        </authorList>
    </citation>
    <scope>NUCLEOTIDE SEQUENCE [LARGE SCALE GENOMIC DNA]</scope>
    <source>
        <strain evidence="2 3">B11</strain>
    </source>
</reference>
<evidence type="ECO:0000313" key="3">
    <source>
        <dbReference type="Proteomes" id="UP001461341"/>
    </source>
</evidence>
<organism evidence="2 3">
    <name type="scientific">Thermatribacter velox</name>
    <dbReference type="NCBI Taxonomy" id="3039681"/>
    <lineage>
        <taxon>Bacteria</taxon>
        <taxon>Pseudomonadati</taxon>
        <taxon>Atribacterota</taxon>
        <taxon>Atribacteria</taxon>
        <taxon>Atribacterales</taxon>
        <taxon>Thermatribacteraceae</taxon>
        <taxon>Thermatribacter</taxon>
    </lineage>
</organism>
<dbReference type="Gene3D" id="3.30.70.1150">
    <property type="entry name" value="ACT-like. Chain A, domain 2"/>
    <property type="match status" value="1"/>
</dbReference>
<dbReference type="RefSeq" id="WP_369017565.1">
    <property type="nucleotide sequence ID" value="NZ_CP121689.1"/>
</dbReference>
<dbReference type="Proteomes" id="UP001461341">
    <property type="component" value="Chromosome"/>
</dbReference>
<sequence length="81" mass="9271">MYRLLILKIAARSQQAPQVQEILTQFGCNIKTRLGLHEASPEYCAEDGLVILELTGKQEEIEQLKERLQKLEGVTARYLEI</sequence>
<evidence type="ECO:0008006" key="4">
    <source>
        <dbReference type="Google" id="ProtNLM"/>
    </source>
</evidence>
<name>A0ABZ2YAS0_9BACT</name>
<keyword evidence="1" id="KW-0175">Coiled coil</keyword>
<dbReference type="SUPFAM" id="SSF55021">
    <property type="entry name" value="ACT-like"/>
    <property type="match status" value="1"/>
</dbReference>
<dbReference type="EMBL" id="CP121689">
    <property type="protein sequence ID" value="WZL75418.1"/>
    <property type="molecule type" value="Genomic_DNA"/>
</dbReference>
<proteinExistence type="predicted"/>
<accession>A0ABZ2YAS0</accession>
<evidence type="ECO:0000313" key="2">
    <source>
        <dbReference type="EMBL" id="WZL75418.1"/>
    </source>
</evidence>
<dbReference type="InterPro" id="IPR045865">
    <property type="entry name" value="ACT-like_dom_sf"/>
</dbReference>
<feature type="coiled-coil region" evidence="1">
    <location>
        <begin position="51"/>
        <end position="81"/>
    </location>
</feature>
<protein>
    <recommendedName>
        <fullName evidence="4">Iron-only hydrogenase system regulator</fullName>
    </recommendedName>
</protein>
<keyword evidence="3" id="KW-1185">Reference proteome</keyword>
<gene>
    <name evidence="2" type="ORF">QBE54_07430</name>
</gene>